<accession>A0A6C0BZQ7</accession>
<name>A0A6C0BZQ7_9ZZZZ</name>
<proteinExistence type="predicted"/>
<dbReference type="AlphaFoldDB" id="A0A6C0BZQ7"/>
<reference evidence="1" key="1">
    <citation type="journal article" date="2020" name="Nature">
        <title>Giant virus diversity and host interactions through global metagenomics.</title>
        <authorList>
            <person name="Schulz F."/>
            <person name="Roux S."/>
            <person name="Paez-Espino D."/>
            <person name="Jungbluth S."/>
            <person name="Walsh D.A."/>
            <person name="Denef V.J."/>
            <person name="McMahon K.D."/>
            <person name="Konstantinidis K.T."/>
            <person name="Eloe-Fadrosh E.A."/>
            <person name="Kyrpides N.C."/>
            <person name="Woyke T."/>
        </authorList>
    </citation>
    <scope>NUCLEOTIDE SEQUENCE</scope>
    <source>
        <strain evidence="1">GVMAG-M-3300020166-5</strain>
    </source>
</reference>
<protein>
    <submittedName>
        <fullName evidence="1">Uncharacterized protein</fullName>
    </submittedName>
</protein>
<sequence length="325" mass="37325">MINTKYVFILVMLVLVGSMHDKILGYESITTDEKHYELVKKYLLNDSSLARSNLPILWIHVEAEINARWWESFYSRNTKRLNQPYQHLTIKRIVDKCGGSFNVCLIDDNTFSKIIPGWTTDMTKLASPIKEKIRELAIARILHSYGGVLMPSTFICFDDFYDAYNEGTSGNKMFVGEFVNRNITSTDYEVYPNTRLMGCVKKCSQMKKYINYLERNISSDYTNESVFCGDNADWCKNEVENNTIRLIRAEMLGALDTSNKLITIDRLFKNTYIDISPGAIGLYIPESDILSRTAYNWFARMNAEQVLESHTFVGKLLLTKCGCGL</sequence>
<dbReference type="EMBL" id="MN739279">
    <property type="protein sequence ID" value="QHS96773.1"/>
    <property type="molecule type" value="Genomic_DNA"/>
</dbReference>
<organism evidence="1">
    <name type="scientific">viral metagenome</name>
    <dbReference type="NCBI Taxonomy" id="1070528"/>
    <lineage>
        <taxon>unclassified sequences</taxon>
        <taxon>metagenomes</taxon>
        <taxon>organismal metagenomes</taxon>
    </lineage>
</organism>
<evidence type="ECO:0000313" key="1">
    <source>
        <dbReference type="EMBL" id="QHS96773.1"/>
    </source>
</evidence>